<dbReference type="InterPro" id="IPR014030">
    <property type="entry name" value="Ketoacyl_synth_N"/>
</dbReference>
<dbReference type="InterPro" id="IPR027925">
    <property type="entry name" value="MCM_N"/>
</dbReference>
<keyword evidence="5" id="KW-0444">Lipid biosynthesis</keyword>
<dbReference type="Pfam" id="PF02801">
    <property type="entry name" value="Ketoacyl-synt_C"/>
    <property type="match status" value="1"/>
</dbReference>
<dbReference type="PANTHER" id="PTHR11712">
    <property type="entry name" value="POLYKETIDE SYNTHASE-RELATED"/>
    <property type="match status" value="1"/>
</dbReference>
<dbReference type="Pfam" id="PF00109">
    <property type="entry name" value="ketoacyl-synt"/>
    <property type="match status" value="1"/>
</dbReference>
<comment type="function">
    <text evidence="16">Catalyzes the condensation reaction of fatty acid synthesis by the addition to an acyl acceptor of two carbons from malonyl-ACP. Specific for elongation from C-10 to unsaturated C-16 and C-18 fatty acids.</text>
</comment>
<evidence type="ECO:0000256" key="7">
    <source>
        <dbReference type="ARBA" id="ARBA00022640"/>
    </source>
</evidence>
<evidence type="ECO:0000256" key="2">
    <source>
        <dbReference type="ARBA" id="ARBA00008467"/>
    </source>
</evidence>
<evidence type="ECO:0000256" key="4">
    <source>
        <dbReference type="ARBA" id="ARBA00013191"/>
    </source>
</evidence>
<evidence type="ECO:0000256" key="20">
    <source>
        <dbReference type="SAM" id="MobiDB-lite"/>
    </source>
</evidence>
<keyword evidence="10" id="KW-0809">Transit peptide</keyword>
<dbReference type="GO" id="GO:0004315">
    <property type="term" value="F:3-oxoacyl-[acyl-carrier-protein] synthase activity"/>
    <property type="evidence" value="ECO:0007669"/>
    <property type="project" value="UniProtKB-EC"/>
</dbReference>
<gene>
    <name evidence="22" type="ORF">SASPL_152277</name>
</gene>
<dbReference type="FunFam" id="3.40.47.10:FF:000027">
    <property type="entry name" value="3-oxoacyl-[acyl-carrier-protein] synthase 2"/>
    <property type="match status" value="1"/>
</dbReference>
<dbReference type="InterPro" id="IPR016039">
    <property type="entry name" value="Thiolase-like"/>
</dbReference>
<dbReference type="InterPro" id="IPR020841">
    <property type="entry name" value="PKS_Beta-ketoAc_synthase_dom"/>
</dbReference>
<evidence type="ECO:0000256" key="12">
    <source>
        <dbReference type="ARBA" id="ARBA00023160"/>
    </source>
</evidence>
<keyword evidence="6" id="KW-0150">Chloroplast</keyword>
<comment type="similarity">
    <text evidence="2 18">Belongs to the thiolase-like superfamily. Beta-ketoacyl-ACP synthases family.</text>
</comment>
<evidence type="ECO:0000256" key="1">
    <source>
        <dbReference type="ARBA" id="ARBA00004229"/>
    </source>
</evidence>
<dbReference type="SMART" id="SM00825">
    <property type="entry name" value="PKS_KS"/>
    <property type="match status" value="1"/>
</dbReference>
<dbReference type="PANTHER" id="PTHR11712:SF336">
    <property type="entry name" value="3-OXOACYL-[ACYL-CARRIER-PROTEIN] SYNTHASE, MITOCHONDRIAL"/>
    <property type="match status" value="1"/>
</dbReference>
<feature type="compositionally biased region" description="Basic and acidic residues" evidence="20">
    <location>
        <begin position="558"/>
        <end position="567"/>
    </location>
</feature>
<keyword evidence="11" id="KW-0443">Lipid metabolism</keyword>
<keyword evidence="23" id="KW-1185">Reference proteome</keyword>
<accession>A0A8X8W3A2</accession>
<comment type="caution">
    <text evidence="22">The sequence shown here is derived from an EMBL/GenBank/DDBJ whole genome shotgun (WGS) entry which is preliminary data.</text>
</comment>
<evidence type="ECO:0000256" key="14">
    <source>
        <dbReference type="ARBA" id="ARBA00042143"/>
    </source>
</evidence>
<dbReference type="Pfam" id="PF14551">
    <property type="entry name" value="MCM_N"/>
    <property type="match status" value="1"/>
</dbReference>
<dbReference type="Gene3D" id="3.30.1640.10">
    <property type="entry name" value="mini-chromosome maintenance (MCM) complex, chain A, domain 1"/>
    <property type="match status" value="1"/>
</dbReference>
<comment type="catalytic activity">
    <reaction evidence="15">
        <text>a fatty acyl-[ACP] + malonyl-[ACP] + H(+) = a 3-oxoacyl-[ACP] + holo-[ACP] + CO2</text>
        <dbReference type="Rhea" id="RHEA:22836"/>
        <dbReference type="Rhea" id="RHEA-COMP:9623"/>
        <dbReference type="Rhea" id="RHEA-COMP:9685"/>
        <dbReference type="Rhea" id="RHEA-COMP:9916"/>
        <dbReference type="Rhea" id="RHEA-COMP:14125"/>
        <dbReference type="ChEBI" id="CHEBI:15378"/>
        <dbReference type="ChEBI" id="CHEBI:16526"/>
        <dbReference type="ChEBI" id="CHEBI:64479"/>
        <dbReference type="ChEBI" id="CHEBI:78449"/>
        <dbReference type="ChEBI" id="CHEBI:78776"/>
        <dbReference type="ChEBI" id="CHEBI:138651"/>
        <dbReference type="EC" id="2.3.1.41"/>
    </reaction>
</comment>
<evidence type="ECO:0000256" key="6">
    <source>
        <dbReference type="ARBA" id="ARBA00022528"/>
    </source>
</evidence>
<keyword evidence="9" id="KW-0276">Fatty acid metabolism</keyword>
<reference evidence="22" key="2">
    <citation type="submission" date="2020-08" db="EMBL/GenBank/DDBJ databases">
        <title>Plant Genome Project.</title>
        <authorList>
            <person name="Zhang R.-G."/>
        </authorList>
    </citation>
    <scope>NUCLEOTIDE SEQUENCE</scope>
    <source>
        <strain evidence="22">Huo1</strain>
        <tissue evidence="22">Leaf</tissue>
    </source>
</reference>
<evidence type="ECO:0000256" key="11">
    <source>
        <dbReference type="ARBA" id="ARBA00023098"/>
    </source>
</evidence>
<evidence type="ECO:0000256" key="13">
    <source>
        <dbReference type="ARBA" id="ARBA00023315"/>
    </source>
</evidence>
<dbReference type="Gene3D" id="3.40.47.10">
    <property type="match status" value="1"/>
</dbReference>
<feature type="region of interest" description="Disordered" evidence="20">
    <location>
        <begin position="508"/>
        <end position="543"/>
    </location>
</feature>
<dbReference type="SUPFAM" id="SSF50249">
    <property type="entry name" value="Nucleic acid-binding proteins"/>
    <property type="match status" value="1"/>
</dbReference>
<dbReference type="PROSITE" id="PS00606">
    <property type="entry name" value="KS3_1"/>
    <property type="match status" value="1"/>
</dbReference>
<feature type="region of interest" description="Disordered" evidence="20">
    <location>
        <begin position="558"/>
        <end position="583"/>
    </location>
</feature>
<comment type="subunit">
    <text evidence="3">Homodimer.</text>
</comment>
<evidence type="ECO:0000256" key="10">
    <source>
        <dbReference type="ARBA" id="ARBA00022946"/>
    </source>
</evidence>
<dbReference type="GO" id="GO:0009507">
    <property type="term" value="C:chloroplast"/>
    <property type="evidence" value="ECO:0007669"/>
    <property type="project" value="UniProtKB-SubCell"/>
</dbReference>
<dbReference type="Proteomes" id="UP000298416">
    <property type="component" value="Unassembled WGS sequence"/>
</dbReference>
<dbReference type="InterPro" id="IPR018201">
    <property type="entry name" value="Ketoacyl_synth_AS"/>
</dbReference>
<evidence type="ECO:0000256" key="9">
    <source>
        <dbReference type="ARBA" id="ARBA00022832"/>
    </source>
</evidence>
<evidence type="ECO:0000256" key="15">
    <source>
        <dbReference type="ARBA" id="ARBA00049541"/>
    </source>
</evidence>
<evidence type="ECO:0000256" key="19">
    <source>
        <dbReference type="SAM" id="Coils"/>
    </source>
</evidence>
<dbReference type="CDD" id="cd00834">
    <property type="entry name" value="KAS_I_II"/>
    <property type="match status" value="1"/>
</dbReference>
<feature type="compositionally biased region" description="Basic residues" evidence="20">
    <location>
        <begin position="514"/>
        <end position="525"/>
    </location>
</feature>
<protein>
    <recommendedName>
        <fullName evidence="17">3-oxoacyl-[acyl-carrier-protein] synthase I, chloroplastic</fullName>
        <ecNumber evidence="4">2.3.1.41</ecNumber>
    </recommendedName>
    <alternativeName>
        <fullName evidence="14">Beta-ketoacyl-ACP synthase I</fullName>
    </alternativeName>
</protein>
<dbReference type="InterPro" id="IPR000794">
    <property type="entry name" value="Beta-ketoacyl_synthase"/>
</dbReference>
<dbReference type="GO" id="GO:0005739">
    <property type="term" value="C:mitochondrion"/>
    <property type="evidence" value="ECO:0007669"/>
    <property type="project" value="TreeGrafter"/>
</dbReference>
<evidence type="ECO:0000313" key="23">
    <source>
        <dbReference type="Proteomes" id="UP000298416"/>
    </source>
</evidence>
<keyword evidence="19" id="KW-0175">Coiled coil</keyword>
<evidence type="ECO:0000313" key="22">
    <source>
        <dbReference type="EMBL" id="KAG6387094.1"/>
    </source>
</evidence>
<proteinExistence type="inferred from homology"/>
<name>A0A8X8W3A2_SALSN</name>
<comment type="subcellular location">
    <subcellularLocation>
        <location evidence="1">Plastid</location>
        <location evidence="1">Chloroplast</location>
    </subcellularLocation>
</comment>
<dbReference type="InterPro" id="IPR012340">
    <property type="entry name" value="NA-bd_OB-fold"/>
</dbReference>
<reference evidence="22" key="1">
    <citation type="submission" date="2018-01" db="EMBL/GenBank/DDBJ databases">
        <authorList>
            <person name="Mao J.F."/>
        </authorList>
    </citation>
    <scope>NUCLEOTIDE SEQUENCE</scope>
    <source>
        <strain evidence="22">Huo1</strain>
        <tissue evidence="22">Leaf</tissue>
    </source>
</reference>
<feature type="coiled-coil region" evidence="19">
    <location>
        <begin position="595"/>
        <end position="622"/>
    </location>
</feature>
<feature type="domain" description="Ketosynthase family 3 (KS3)" evidence="21">
    <location>
        <begin position="55"/>
        <end position="472"/>
    </location>
</feature>
<sequence>MQSLNSTALRPSPLDPLRAASLPGLTAAARLPSSRKLHFKISASAAAPKRETDPKKRVVITGMGLVSVFGNEVDAYYEKLLGGESGITLIDRFDASKFPTRFGGQIRGFNSEGYIDGKNDRRLDDCLRYCIVAGKKALDGADLGGEKINKIDKIRGGVLVGTGMGGLQVFSDGVQALIEKGHRKITPFFIPYAITNMASALLAIDLGLMGPNYSISTACATSNYCFYAAANHIRRGEADLMIAGGTEAAIIPIGLGGFVACRALSQRNDDPQTASRPWDQDHDGFVMGEGAGVLVMESLEHAMKRGAPIIAEYLGGAVNCDAYHMTDPRADGLGVSSCIQSALEDAGVSPEERLFTKAALTGLEHLQVNYINAHATSTIVGDLAELNAIKKVFKKTSGIKINATKSMIGHCLGAAGGLEAIATVKAITTGWLHPTINQFNREPSVDFDTVANEKQQHDINVGPTFSPVSEKSLQQSRIPLDLEVTTLLLHFLHLNHDPTHTELLAAATSASGRTRNRGRTAIRRKRGEDAAEEEWVGPAGWGGRGANHSVGDIRLGADEKQGADGHSAKAGRGRGPGRMGGARAAEPYCVETGRTRAARRLKAELKEDLMDLSDDIRNAHKRTFLKFFEQTDYNVELKKSLDLMLKQNIRSCVINLAHLYNHREGMDLARRLLQTPSEHMQPLCDAVTDIVRSMNAKYLKEGEQVLVGLDGPFVSRRVTDTRCLVSARSTKDFKGEDRSRRFSPSSSHRPLGFWIDKFAEKVNSVKVKEGK</sequence>
<evidence type="ECO:0000256" key="16">
    <source>
        <dbReference type="ARBA" id="ARBA00058711"/>
    </source>
</evidence>
<keyword evidence="8 18" id="KW-0808">Transferase</keyword>
<dbReference type="AlphaFoldDB" id="A0A8X8W3A2"/>
<organism evidence="22">
    <name type="scientific">Salvia splendens</name>
    <name type="common">Scarlet sage</name>
    <dbReference type="NCBI Taxonomy" id="180675"/>
    <lineage>
        <taxon>Eukaryota</taxon>
        <taxon>Viridiplantae</taxon>
        <taxon>Streptophyta</taxon>
        <taxon>Embryophyta</taxon>
        <taxon>Tracheophyta</taxon>
        <taxon>Spermatophyta</taxon>
        <taxon>Magnoliopsida</taxon>
        <taxon>eudicotyledons</taxon>
        <taxon>Gunneridae</taxon>
        <taxon>Pentapetalae</taxon>
        <taxon>asterids</taxon>
        <taxon>lamiids</taxon>
        <taxon>Lamiales</taxon>
        <taxon>Lamiaceae</taxon>
        <taxon>Nepetoideae</taxon>
        <taxon>Mentheae</taxon>
        <taxon>Salviinae</taxon>
        <taxon>Salvia</taxon>
        <taxon>Salvia subgen. Calosphace</taxon>
        <taxon>core Calosphace</taxon>
    </lineage>
</organism>
<evidence type="ECO:0000259" key="21">
    <source>
        <dbReference type="PROSITE" id="PS52004"/>
    </source>
</evidence>
<evidence type="ECO:0000256" key="8">
    <source>
        <dbReference type="ARBA" id="ARBA00022679"/>
    </source>
</evidence>
<evidence type="ECO:0000256" key="3">
    <source>
        <dbReference type="ARBA" id="ARBA00011738"/>
    </source>
</evidence>
<keyword evidence="12" id="KW-0275">Fatty acid biosynthesis</keyword>
<evidence type="ECO:0000256" key="17">
    <source>
        <dbReference type="ARBA" id="ARBA00074204"/>
    </source>
</evidence>
<evidence type="ECO:0000256" key="18">
    <source>
        <dbReference type="RuleBase" id="RU003694"/>
    </source>
</evidence>
<dbReference type="EMBL" id="PNBA02000021">
    <property type="protein sequence ID" value="KAG6387094.1"/>
    <property type="molecule type" value="Genomic_DNA"/>
</dbReference>
<dbReference type="SUPFAM" id="SSF53901">
    <property type="entry name" value="Thiolase-like"/>
    <property type="match status" value="2"/>
</dbReference>
<evidence type="ECO:0000256" key="5">
    <source>
        <dbReference type="ARBA" id="ARBA00022516"/>
    </source>
</evidence>
<keyword evidence="13" id="KW-0012">Acyltransferase</keyword>
<keyword evidence="7" id="KW-0934">Plastid</keyword>
<dbReference type="InterPro" id="IPR014031">
    <property type="entry name" value="Ketoacyl_synth_C"/>
</dbReference>
<dbReference type="EC" id="2.3.1.41" evidence="4"/>
<dbReference type="GO" id="GO:0006633">
    <property type="term" value="P:fatty acid biosynthetic process"/>
    <property type="evidence" value="ECO:0007669"/>
    <property type="project" value="UniProtKB-KW"/>
</dbReference>
<dbReference type="NCBIfam" id="NF005589">
    <property type="entry name" value="PRK07314.1"/>
    <property type="match status" value="1"/>
</dbReference>
<dbReference type="PROSITE" id="PS52004">
    <property type="entry name" value="KS3_2"/>
    <property type="match status" value="1"/>
</dbReference>